<evidence type="ECO:0000256" key="7">
    <source>
        <dbReference type="ARBA" id="ARBA00023136"/>
    </source>
</evidence>
<keyword evidence="4 9" id="KW-0812">Transmembrane</keyword>
<accession>A0A2T6BJC3</accession>
<dbReference type="Proteomes" id="UP000243978">
    <property type="component" value="Unassembled WGS sequence"/>
</dbReference>
<dbReference type="InterPro" id="IPR052157">
    <property type="entry name" value="BCAA_transport_permease"/>
</dbReference>
<proteinExistence type="inferred from homology"/>
<dbReference type="GO" id="GO:0006865">
    <property type="term" value="P:amino acid transport"/>
    <property type="evidence" value="ECO:0007669"/>
    <property type="project" value="UniProtKB-KW"/>
</dbReference>
<comment type="subcellular location">
    <subcellularLocation>
        <location evidence="1">Cell membrane</location>
        <topology evidence="1">Multi-pass membrane protein</topology>
    </subcellularLocation>
</comment>
<dbReference type="RefSeq" id="WP_107844382.1">
    <property type="nucleotide sequence ID" value="NZ_QBKS01000001.1"/>
</dbReference>
<protein>
    <submittedName>
        <fullName evidence="11">Amino acid/amide ABC transporter membrane protein 1 (HAAT family)</fullName>
    </submittedName>
</protein>
<sequence>MRLILSVLAVCLGLAIPANAQQLQTLLQTHADQIAKPKRASVGVVLDDLVASGLPQVLVFLEEWSDKNVWQRDADGLFFIAEADGETLALRDIDSGAETTGAKDEFTQLKPNGGVRRVIGTALVQFQLSDPDLSRRESAVASIARRPEAAQLAPLLASIDGETDAGLKARKTQLANFMSARFADAPEDRIAAIESLAQDTSVEARSVLNQILEVEAGVAKEAPEGNIARILDPTTAPDAFYAQLVSAELAPPRTTPDAIRAALEANLEGGMVAGLPVAQMNTNAARERAYARLAADDLVPQLVTQVYRDAALDEHVFYEIYDEPNADITAAAEAALASVESRVALAQTADLALDGLSLASIYFLAAIGLAITFGVMGVINMAHGEFIMMGAYTGYVIQLFIPDYTVSILVALPVAFAITFAAGVTMERLVIRHLYHRPLETLLATFGISIALQQLAKNIFGTQARPLTSPAWLDGAWVISDVIAISYIRIAIFVLALMFLALILFVLKRTRLGLEVRAVTQNPGMAASMGINPDRINMLTFGLGSGIAGIAGVAIGLYAKVTSEMGADYIVQSFMTVVVGGVGNVWGTLAGASMIGFLQKGIEWLNPSNTLAAQTYMILFIILFIQFRPKGIVAPKGRAAAD</sequence>
<dbReference type="InterPro" id="IPR001851">
    <property type="entry name" value="ABC_transp_permease"/>
</dbReference>
<keyword evidence="3" id="KW-1003">Cell membrane</keyword>
<feature type="signal peptide" evidence="10">
    <location>
        <begin position="1"/>
        <end position="20"/>
    </location>
</feature>
<keyword evidence="7 9" id="KW-0472">Membrane</keyword>
<feature type="chain" id="PRO_5015786350" evidence="10">
    <location>
        <begin position="21"/>
        <end position="642"/>
    </location>
</feature>
<dbReference type="GO" id="GO:0005886">
    <property type="term" value="C:plasma membrane"/>
    <property type="evidence" value="ECO:0007669"/>
    <property type="project" value="UniProtKB-SubCell"/>
</dbReference>
<evidence type="ECO:0000256" key="5">
    <source>
        <dbReference type="ARBA" id="ARBA00022970"/>
    </source>
</evidence>
<dbReference type="AlphaFoldDB" id="A0A2T6BJC3"/>
<evidence type="ECO:0000256" key="4">
    <source>
        <dbReference type="ARBA" id="ARBA00022692"/>
    </source>
</evidence>
<reference evidence="11 12" key="1">
    <citation type="submission" date="2018-04" db="EMBL/GenBank/DDBJ databases">
        <title>Genomic Encyclopedia of Archaeal and Bacterial Type Strains, Phase II (KMG-II): from individual species to whole genera.</title>
        <authorList>
            <person name="Goeker M."/>
        </authorList>
    </citation>
    <scope>NUCLEOTIDE SEQUENCE [LARGE SCALE GENOMIC DNA]</scope>
    <source>
        <strain evidence="11 12">DSM 100977</strain>
    </source>
</reference>
<evidence type="ECO:0000256" key="6">
    <source>
        <dbReference type="ARBA" id="ARBA00022989"/>
    </source>
</evidence>
<evidence type="ECO:0000313" key="12">
    <source>
        <dbReference type="Proteomes" id="UP000243978"/>
    </source>
</evidence>
<dbReference type="Pfam" id="PF02653">
    <property type="entry name" value="BPD_transp_2"/>
    <property type="match status" value="1"/>
</dbReference>
<feature type="transmembrane region" description="Helical" evidence="9">
    <location>
        <begin position="408"/>
        <end position="426"/>
    </location>
</feature>
<evidence type="ECO:0000256" key="10">
    <source>
        <dbReference type="SAM" id="SignalP"/>
    </source>
</evidence>
<keyword evidence="5" id="KW-0029">Amino-acid transport</keyword>
<keyword evidence="2" id="KW-0813">Transport</keyword>
<evidence type="ECO:0000256" key="3">
    <source>
        <dbReference type="ARBA" id="ARBA00022475"/>
    </source>
</evidence>
<feature type="transmembrane region" description="Helical" evidence="9">
    <location>
        <begin position="538"/>
        <end position="558"/>
    </location>
</feature>
<keyword evidence="10" id="KW-0732">Signal</keyword>
<dbReference type="CDD" id="cd06582">
    <property type="entry name" value="TM_PBP1_LivH_like"/>
    <property type="match status" value="1"/>
</dbReference>
<feature type="transmembrane region" description="Helical" evidence="9">
    <location>
        <begin position="570"/>
        <end position="598"/>
    </location>
</feature>
<feature type="transmembrane region" description="Helical" evidence="9">
    <location>
        <begin position="476"/>
        <end position="507"/>
    </location>
</feature>
<evidence type="ECO:0000256" key="8">
    <source>
        <dbReference type="ARBA" id="ARBA00037998"/>
    </source>
</evidence>
<dbReference type="PANTHER" id="PTHR11795:SF447">
    <property type="entry name" value="ABC TRANSPORTER PERMEASE PROTEIN"/>
    <property type="match status" value="1"/>
</dbReference>
<evidence type="ECO:0000313" key="11">
    <source>
        <dbReference type="EMBL" id="PTX56160.1"/>
    </source>
</evidence>
<gene>
    <name evidence="11" type="ORF">C8N43_0811</name>
</gene>
<dbReference type="PANTHER" id="PTHR11795">
    <property type="entry name" value="BRANCHED-CHAIN AMINO ACID TRANSPORT SYSTEM PERMEASE PROTEIN LIVH"/>
    <property type="match status" value="1"/>
</dbReference>
<dbReference type="NCBIfam" id="TIGR03409">
    <property type="entry name" value="urea_trans_UrtB"/>
    <property type="match status" value="1"/>
</dbReference>
<comment type="similarity">
    <text evidence="8">Belongs to the binding-protein-dependent transport system permease family. LivHM subfamily.</text>
</comment>
<evidence type="ECO:0000256" key="2">
    <source>
        <dbReference type="ARBA" id="ARBA00022448"/>
    </source>
</evidence>
<organism evidence="11 12">
    <name type="scientific">Litoreibacter ponti</name>
    <dbReference type="NCBI Taxonomy" id="1510457"/>
    <lineage>
        <taxon>Bacteria</taxon>
        <taxon>Pseudomonadati</taxon>
        <taxon>Pseudomonadota</taxon>
        <taxon>Alphaproteobacteria</taxon>
        <taxon>Rhodobacterales</taxon>
        <taxon>Roseobacteraceae</taxon>
        <taxon>Litoreibacter</taxon>
    </lineage>
</organism>
<dbReference type="EMBL" id="QBKS01000001">
    <property type="protein sequence ID" value="PTX56160.1"/>
    <property type="molecule type" value="Genomic_DNA"/>
</dbReference>
<dbReference type="InterPro" id="IPR017779">
    <property type="entry name" value="ABC_UrtB_bac"/>
</dbReference>
<comment type="caution">
    <text evidence="11">The sequence shown here is derived from an EMBL/GenBank/DDBJ whole genome shotgun (WGS) entry which is preliminary data.</text>
</comment>
<evidence type="ECO:0000256" key="1">
    <source>
        <dbReference type="ARBA" id="ARBA00004651"/>
    </source>
</evidence>
<evidence type="ECO:0000256" key="9">
    <source>
        <dbReference type="SAM" id="Phobius"/>
    </source>
</evidence>
<dbReference type="GO" id="GO:0022857">
    <property type="term" value="F:transmembrane transporter activity"/>
    <property type="evidence" value="ECO:0007669"/>
    <property type="project" value="InterPro"/>
</dbReference>
<name>A0A2T6BJC3_9RHOB</name>
<keyword evidence="6 9" id="KW-1133">Transmembrane helix</keyword>
<feature type="transmembrane region" description="Helical" evidence="9">
    <location>
        <begin position="361"/>
        <end position="379"/>
    </location>
</feature>
<keyword evidence="12" id="KW-1185">Reference proteome</keyword>
<feature type="transmembrane region" description="Helical" evidence="9">
    <location>
        <begin position="610"/>
        <end position="627"/>
    </location>
</feature>
<dbReference type="OrthoDB" id="9807115at2"/>